<feature type="transmembrane region" description="Helical" evidence="1">
    <location>
        <begin position="278"/>
        <end position="301"/>
    </location>
</feature>
<sequence length="314" mass="31989">MRVAIMTTSYTPQAAPATATARLLLWLGVALVSLPPLMGLSTAVSALSLPIDGALTQALTALWFIPEEVFPLGLAGVVLVLIAVRHDERAWRLAWVGTAAVVIGLAGTSILATATGINRSQEALTGPARTAVESGMAAFGLLYVLGLVGLLVLGLRQLRPSTVALARLAIVLVAVALVMAAFQSLAGFLLRRANSRAGVTGGAPVVMSGVGDALIWAALGLVVLAVLAARLRMMRTLVAVAGAVMLGAMIVLKVLGALSFRLLNGPETTGPVSIPAGFTTAMTVCTVLGLLGTIALLIGAIRISARARDGLAPV</sequence>
<dbReference type="Proteomes" id="UP000386847">
    <property type="component" value="Chromosome"/>
</dbReference>
<evidence type="ECO:0000256" key="1">
    <source>
        <dbReference type="SAM" id="Phobius"/>
    </source>
</evidence>
<accession>A0A5Q2FC74</accession>
<proteinExistence type="predicted"/>
<dbReference type="AlphaFoldDB" id="A0A5Q2FC74"/>
<keyword evidence="1" id="KW-0812">Transmembrane</keyword>
<evidence type="ECO:0000313" key="3">
    <source>
        <dbReference type="Proteomes" id="UP000386847"/>
    </source>
</evidence>
<organism evidence="2 3">
    <name type="scientific">Raineyella fluvialis</name>
    <dbReference type="NCBI Taxonomy" id="2662261"/>
    <lineage>
        <taxon>Bacteria</taxon>
        <taxon>Bacillati</taxon>
        <taxon>Actinomycetota</taxon>
        <taxon>Actinomycetes</taxon>
        <taxon>Propionibacteriales</taxon>
        <taxon>Propionibacteriaceae</taxon>
        <taxon>Raineyella</taxon>
    </lineage>
</organism>
<feature type="transmembrane region" description="Helical" evidence="1">
    <location>
        <begin position="210"/>
        <end position="229"/>
    </location>
</feature>
<dbReference type="EMBL" id="CP045725">
    <property type="protein sequence ID" value="QGF22673.1"/>
    <property type="molecule type" value="Genomic_DNA"/>
</dbReference>
<feature type="transmembrane region" description="Helical" evidence="1">
    <location>
        <begin position="93"/>
        <end position="117"/>
    </location>
</feature>
<name>A0A5Q2FC74_9ACTN</name>
<feature type="transmembrane region" description="Helical" evidence="1">
    <location>
        <begin position="168"/>
        <end position="190"/>
    </location>
</feature>
<dbReference type="KEGG" id="rain:Rai3103_02115"/>
<feature type="transmembrane region" description="Helical" evidence="1">
    <location>
        <begin position="137"/>
        <end position="156"/>
    </location>
</feature>
<feature type="transmembrane region" description="Helical" evidence="1">
    <location>
        <begin position="62"/>
        <end position="84"/>
    </location>
</feature>
<keyword evidence="3" id="KW-1185">Reference proteome</keyword>
<dbReference type="RefSeq" id="WP_153571202.1">
    <property type="nucleotide sequence ID" value="NZ_CP045725.1"/>
</dbReference>
<gene>
    <name evidence="2" type="ORF">Rai3103_02115</name>
</gene>
<feature type="transmembrane region" description="Helical" evidence="1">
    <location>
        <begin position="236"/>
        <end position="258"/>
    </location>
</feature>
<keyword evidence="1" id="KW-1133">Transmembrane helix</keyword>
<reference evidence="2 3" key="1">
    <citation type="submission" date="2019-10" db="EMBL/GenBank/DDBJ databases">
        <title>Genomic analysis of Raineyella sp. CBA3103.</title>
        <authorList>
            <person name="Roh S.W."/>
        </authorList>
    </citation>
    <scope>NUCLEOTIDE SEQUENCE [LARGE SCALE GENOMIC DNA]</scope>
    <source>
        <strain evidence="2 3">CBA3103</strain>
    </source>
</reference>
<evidence type="ECO:0000313" key="2">
    <source>
        <dbReference type="EMBL" id="QGF22673.1"/>
    </source>
</evidence>
<protein>
    <submittedName>
        <fullName evidence="2">Uncharacterized protein</fullName>
    </submittedName>
</protein>
<keyword evidence="1" id="KW-0472">Membrane</keyword>